<dbReference type="OrthoDB" id="5561043at2759"/>
<feature type="domain" description="Luciferase-like" evidence="6">
    <location>
        <begin position="33"/>
        <end position="386"/>
    </location>
</feature>
<evidence type="ECO:0000259" key="6">
    <source>
        <dbReference type="Pfam" id="PF00296"/>
    </source>
</evidence>
<evidence type="ECO:0000256" key="2">
    <source>
        <dbReference type="ARBA" id="ARBA00022643"/>
    </source>
</evidence>
<keyword evidence="4 7" id="KW-0503">Monooxygenase</keyword>
<dbReference type="Proteomes" id="UP000095085">
    <property type="component" value="Unassembled WGS sequence"/>
</dbReference>
<evidence type="ECO:0000256" key="3">
    <source>
        <dbReference type="ARBA" id="ARBA00023002"/>
    </source>
</evidence>
<dbReference type="PANTHER" id="PTHR30011:SF16">
    <property type="entry name" value="C2H2 FINGER DOMAIN TRANSCRIPTION FACTOR (EUROFUNG)-RELATED"/>
    <property type="match status" value="1"/>
</dbReference>
<dbReference type="PIRSF" id="PIRSF000337">
    <property type="entry name" value="NTA_MOA"/>
    <property type="match status" value="1"/>
</dbReference>
<dbReference type="GO" id="GO:0016705">
    <property type="term" value="F:oxidoreductase activity, acting on paired donors, with incorporation or reduction of molecular oxygen"/>
    <property type="evidence" value="ECO:0007669"/>
    <property type="project" value="InterPro"/>
</dbReference>
<dbReference type="GeneID" id="30993362"/>
<gene>
    <name evidence="7" type="ORF">HYPBUDRAFT_111186</name>
</gene>
<dbReference type="EMBL" id="KV454542">
    <property type="protein sequence ID" value="ODV66762.1"/>
    <property type="molecule type" value="Genomic_DNA"/>
</dbReference>
<accession>A0A1E4RHL7</accession>
<reference evidence="8" key="1">
    <citation type="submission" date="2016-05" db="EMBL/GenBank/DDBJ databases">
        <title>Comparative genomics of biotechnologically important yeasts.</title>
        <authorList>
            <consortium name="DOE Joint Genome Institute"/>
            <person name="Riley R."/>
            <person name="Haridas S."/>
            <person name="Wolfe K.H."/>
            <person name="Lopes M.R."/>
            <person name="Hittinger C.T."/>
            <person name="Goker M."/>
            <person name="Salamov A."/>
            <person name="Wisecaver J."/>
            <person name="Long T.M."/>
            <person name="Aerts A.L."/>
            <person name="Barry K."/>
            <person name="Choi C."/>
            <person name="Clum A."/>
            <person name="Coughlan A.Y."/>
            <person name="Deshpande S."/>
            <person name="Douglass A.P."/>
            <person name="Hanson S.J."/>
            <person name="Klenk H.-P."/>
            <person name="Labutti K."/>
            <person name="Lapidus A."/>
            <person name="Lindquist E."/>
            <person name="Lipzen A."/>
            <person name="Meier-Kolthoff J.P."/>
            <person name="Ohm R.A."/>
            <person name="Otillar R.P."/>
            <person name="Pangilinan J."/>
            <person name="Peng Y."/>
            <person name="Rokas A."/>
            <person name="Rosa C.A."/>
            <person name="Scheuner C."/>
            <person name="Sibirny A.A."/>
            <person name="Slot J.C."/>
            <person name="Stielow J.B."/>
            <person name="Sun H."/>
            <person name="Kurtzman C.P."/>
            <person name="Blackwell M."/>
            <person name="Grigoriev I.V."/>
            <person name="Jeffries T.W."/>
        </authorList>
    </citation>
    <scope>NUCLEOTIDE SEQUENCE [LARGE SCALE GENOMIC DNA]</scope>
    <source>
        <strain evidence="8">NRRL Y-1933</strain>
    </source>
</reference>
<dbReference type="AlphaFoldDB" id="A0A1E4RHL7"/>
<evidence type="ECO:0000256" key="5">
    <source>
        <dbReference type="ARBA" id="ARBA00033748"/>
    </source>
</evidence>
<keyword evidence="8" id="KW-1185">Reference proteome</keyword>
<organism evidence="7 8">
    <name type="scientific">Hyphopichia burtonii NRRL Y-1933</name>
    <dbReference type="NCBI Taxonomy" id="984485"/>
    <lineage>
        <taxon>Eukaryota</taxon>
        <taxon>Fungi</taxon>
        <taxon>Dikarya</taxon>
        <taxon>Ascomycota</taxon>
        <taxon>Saccharomycotina</taxon>
        <taxon>Pichiomycetes</taxon>
        <taxon>Debaryomycetaceae</taxon>
        <taxon>Hyphopichia</taxon>
    </lineage>
</organism>
<proteinExistence type="inferred from homology"/>
<keyword evidence="3" id="KW-0560">Oxidoreductase</keyword>
<dbReference type="Gene3D" id="3.20.20.30">
    <property type="entry name" value="Luciferase-like domain"/>
    <property type="match status" value="1"/>
</dbReference>
<evidence type="ECO:0000256" key="1">
    <source>
        <dbReference type="ARBA" id="ARBA00022630"/>
    </source>
</evidence>
<dbReference type="RefSeq" id="XP_020075829.1">
    <property type="nucleotide sequence ID" value="XM_020218812.1"/>
</dbReference>
<dbReference type="InterPro" id="IPR036661">
    <property type="entry name" value="Luciferase-like_sf"/>
</dbReference>
<sequence>MPNKKSLIITAFITGGTAEWRHPEDESRNYSRDIDTWINTAKLLEKGKVYALFVADHLTLFDTYKGPHNYEFAVKTGINVPKADPSHAVISAARETNTISFGITFSTVSEHPYLFSRRLATLDHFTQGRVGWNIVTSYLDSIGTQLLNDEPFPPHDERYKRATEYADVVNGLLLSTWRDDALIYDKENGIYIDPDRVREINHVGDYFKVRGPAITEPSKQRVPLLIQAGTSQKGQEFAAEFAEFVYTLGDPDELGDKVKYIRTTAKEKFGRDPKNIKIIFSVRAIIGKTHEEAAAKAESYKDNEVPDRAAVQFGGITGIDLDKYDTDEEIDNDERNTNGVQSTARVYFKKANNKPTKKSLLRKQPGNGPLVGTAEEVADELERLVEKLDLDGFNFNSAILPGSIEDLVELLVPELQKRGIFWKDYAVPGGTFRENVYGVEGQTFLPKDHPLYETRWTNSHNKEEFDKIFKKNLETRKFSRAQLNSAISSKGLKRPAPNS</sequence>
<keyword evidence="1" id="KW-0285">Flavoprotein</keyword>
<dbReference type="GO" id="GO:0004497">
    <property type="term" value="F:monooxygenase activity"/>
    <property type="evidence" value="ECO:0007669"/>
    <property type="project" value="UniProtKB-KW"/>
</dbReference>
<evidence type="ECO:0000256" key="4">
    <source>
        <dbReference type="ARBA" id="ARBA00023033"/>
    </source>
</evidence>
<dbReference type="InterPro" id="IPR016215">
    <property type="entry name" value="NTA_MOA"/>
</dbReference>
<dbReference type="PANTHER" id="PTHR30011">
    <property type="entry name" value="ALKANESULFONATE MONOOXYGENASE-RELATED"/>
    <property type="match status" value="1"/>
</dbReference>
<evidence type="ECO:0000313" key="7">
    <source>
        <dbReference type="EMBL" id="ODV66762.1"/>
    </source>
</evidence>
<keyword evidence="2" id="KW-0288">FMN</keyword>
<dbReference type="InterPro" id="IPR051260">
    <property type="entry name" value="Diverse_substr_monoxygenases"/>
</dbReference>
<dbReference type="SUPFAM" id="SSF51679">
    <property type="entry name" value="Bacterial luciferase-like"/>
    <property type="match status" value="1"/>
</dbReference>
<name>A0A1E4RHL7_9ASCO</name>
<evidence type="ECO:0000313" key="8">
    <source>
        <dbReference type="Proteomes" id="UP000095085"/>
    </source>
</evidence>
<protein>
    <submittedName>
        <fullName evidence="7">Putative xenobiotic compound monooxygenase, DszA family</fullName>
    </submittedName>
</protein>
<dbReference type="Pfam" id="PF00296">
    <property type="entry name" value="Bac_luciferase"/>
    <property type="match status" value="1"/>
</dbReference>
<dbReference type="NCBIfam" id="TIGR03860">
    <property type="entry name" value="FMN_nitrolo"/>
    <property type="match status" value="1"/>
</dbReference>
<dbReference type="STRING" id="984485.A0A1E4RHL7"/>
<comment type="similarity">
    <text evidence="5">Belongs to the NtaA/SnaA/DszA monooxygenase family.</text>
</comment>
<dbReference type="InterPro" id="IPR011251">
    <property type="entry name" value="Luciferase-like_dom"/>
</dbReference>